<dbReference type="SMART" id="SM00642">
    <property type="entry name" value="Aamy"/>
    <property type="match status" value="1"/>
</dbReference>
<feature type="chain" id="PRO_5013253933" description="alpha-1,3-glucan synthase" evidence="9">
    <location>
        <begin position="19"/>
        <end position="2417"/>
    </location>
</feature>
<evidence type="ECO:0000256" key="1">
    <source>
        <dbReference type="ARBA" id="ARBA00006122"/>
    </source>
</evidence>
<dbReference type="Pfam" id="PF26108">
    <property type="entry name" value="GH_Mok13"/>
    <property type="match status" value="1"/>
</dbReference>
<dbReference type="InterPro" id="IPR058655">
    <property type="entry name" value="Mok11-14/Ags1-like"/>
</dbReference>
<feature type="region of interest" description="Disordered" evidence="7">
    <location>
        <begin position="1920"/>
        <end position="1955"/>
    </location>
</feature>
<dbReference type="Pfam" id="PF26127">
    <property type="entry name" value="12TM_Mok13"/>
    <property type="match status" value="1"/>
</dbReference>
<evidence type="ECO:0000313" key="11">
    <source>
        <dbReference type="EMBL" id="SMQ51307.1"/>
    </source>
</evidence>
<reference evidence="11 12" key="1">
    <citation type="submission" date="2016-06" db="EMBL/GenBank/DDBJ databases">
        <authorList>
            <person name="Kjaerup R.B."/>
            <person name="Dalgaard T.S."/>
            <person name="Juul-Madsen H.R."/>
        </authorList>
    </citation>
    <scope>NUCLEOTIDE SEQUENCE [LARGE SCALE GENOMIC DNA]</scope>
</reference>
<name>A0A1X7RWI0_ZYMT9</name>
<dbReference type="PANTHER" id="PTHR47182:SF2">
    <property type="entry name" value="CELL WALL ALPHA-1,3-GLUCAN SYNTHASE AGS1"/>
    <property type="match status" value="1"/>
</dbReference>
<dbReference type="Gene3D" id="3.20.20.80">
    <property type="entry name" value="Glycosidases"/>
    <property type="match status" value="1"/>
</dbReference>
<feature type="transmembrane region" description="Helical" evidence="8">
    <location>
        <begin position="2390"/>
        <end position="2409"/>
    </location>
</feature>
<feature type="transmembrane region" description="Helical" evidence="8">
    <location>
        <begin position="2084"/>
        <end position="2102"/>
    </location>
</feature>
<dbReference type="Pfam" id="PF13692">
    <property type="entry name" value="Glyco_trans_1_4"/>
    <property type="match status" value="1"/>
</dbReference>
<feature type="compositionally biased region" description="Low complexity" evidence="7">
    <location>
        <begin position="1693"/>
        <end position="1703"/>
    </location>
</feature>
<feature type="transmembrane region" description="Helical" evidence="8">
    <location>
        <begin position="2315"/>
        <end position="2335"/>
    </location>
</feature>
<evidence type="ECO:0000256" key="8">
    <source>
        <dbReference type="SAM" id="Phobius"/>
    </source>
</evidence>
<dbReference type="FunFam" id="3.40.50.2000:FF:000052">
    <property type="entry name" value="Alpha-1,3-glucan synthase Ags2"/>
    <property type="match status" value="1"/>
</dbReference>
<dbReference type="EC" id="2.4.1.183" evidence="2"/>
<dbReference type="Pfam" id="PF26122">
    <property type="entry name" value="CBM_Mok13"/>
    <property type="match status" value="1"/>
</dbReference>
<feature type="transmembrane region" description="Helical" evidence="8">
    <location>
        <begin position="2342"/>
        <end position="2361"/>
    </location>
</feature>
<keyword evidence="5" id="KW-0961">Cell wall biogenesis/degradation</keyword>
<dbReference type="EMBL" id="LT853696">
    <property type="protein sequence ID" value="SMQ51307.1"/>
    <property type="molecule type" value="Genomic_DNA"/>
</dbReference>
<dbReference type="InterPro" id="IPR058654">
    <property type="entry name" value="Mok11-14/Ags1-like_TM"/>
</dbReference>
<organism evidence="11 12">
    <name type="scientific">Zymoseptoria tritici (strain ST99CH_3D7)</name>
    <dbReference type="NCBI Taxonomy" id="1276538"/>
    <lineage>
        <taxon>Eukaryota</taxon>
        <taxon>Fungi</taxon>
        <taxon>Dikarya</taxon>
        <taxon>Ascomycota</taxon>
        <taxon>Pezizomycotina</taxon>
        <taxon>Dothideomycetes</taxon>
        <taxon>Dothideomycetidae</taxon>
        <taxon>Mycosphaerellales</taxon>
        <taxon>Mycosphaerellaceae</taxon>
        <taxon>Zymoseptoria</taxon>
    </lineage>
</organism>
<keyword evidence="3" id="KW-0328">Glycosyltransferase</keyword>
<accession>A0A1X7RWI0</accession>
<dbReference type="InterPro" id="IPR006047">
    <property type="entry name" value="GH13_cat_dom"/>
</dbReference>
<feature type="transmembrane region" description="Helical" evidence="8">
    <location>
        <begin position="2023"/>
        <end position="2043"/>
    </location>
</feature>
<feature type="transmembrane region" description="Helical" evidence="8">
    <location>
        <begin position="2114"/>
        <end position="2136"/>
    </location>
</feature>
<evidence type="ECO:0000256" key="3">
    <source>
        <dbReference type="ARBA" id="ARBA00022676"/>
    </source>
</evidence>
<evidence type="ECO:0000313" key="12">
    <source>
        <dbReference type="Proteomes" id="UP000215127"/>
    </source>
</evidence>
<proteinExistence type="inferred from homology"/>
<keyword evidence="4" id="KW-0808">Transferase</keyword>
<dbReference type="InterPro" id="IPR058659">
    <property type="entry name" value="Mok11-13/Ags1-like_CBM"/>
</dbReference>
<dbReference type="InterPro" id="IPR058656">
    <property type="entry name" value="Mok11-13/Ags1-like_GH"/>
</dbReference>
<dbReference type="PANTHER" id="PTHR47182">
    <property type="entry name" value="CELL WALL ALPHA-1,3-GLUCAN SYNTHASE AGS1-RELATED"/>
    <property type="match status" value="1"/>
</dbReference>
<dbReference type="STRING" id="1276538.A0A1X7RWI0"/>
<feature type="region of interest" description="Disordered" evidence="7">
    <location>
        <begin position="1775"/>
        <end position="1837"/>
    </location>
</feature>
<evidence type="ECO:0000256" key="9">
    <source>
        <dbReference type="SAM" id="SignalP"/>
    </source>
</evidence>
<dbReference type="SUPFAM" id="SSF53756">
    <property type="entry name" value="UDP-Glycosyltransferase/glycogen phosphorylase"/>
    <property type="match status" value="1"/>
</dbReference>
<dbReference type="InterPro" id="IPR013534">
    <property type="entry name" value="Starch_synth_cat_dom"/>
</dbReference>
<dbReference type="FunFam" id="3.20.20.80:FF:000073">
    <property type="entry name" value="Alpha-1,3-glucan synthase Ags2"/>
    <property type="match status" value="1"/>
</dbReference>
<keyword evidence="8" id="KW-0812">Transmembrane</keyword>
<feature type="compositionally biased region" description="Polar residues" evidence="7">
    <location>
        <begin position="1815"/>
        <end position="1826"/>
    </location>
</feature>
<feature type="transmembrane region" description="Helical" evidence="8">
    <location>
        <begin position="1990"/>
        <end position="2011"/>
    </location>
</feature>
<evidence type="ECO:0000259" key="10">
    <source>
        <dbReference type="SMART" id="SM00642"/>
    </source>
</evidence>
<dbReference type="Pfam" id="PF00128">
    <property type="entry name" value="Alpha-amylase"/>
    <property type="match status" value="1"/>
</dbReference>
<evidence type="ECO:0000256" key="2">
    <source>
        <dbReference type="ARBA" id="ARBA00012688"/>
    </source>
</evidence>
<evidence type="ECO:0000256" key="7">
    <source>
        <dbReference type="SAM" id="MobiDB-lite"/>
    </source>
</evidence>
<feature type="transmembrane region" description="Helical" evidence="8">
    <location>
        <begin position="2159"/>
        <end position="2179"/>
    </location>
</feature>
<gene>
    <name evidence="11" type="ORF">ZT3D7_G6460</name>
</gene>
<keyword evidence="12" id="KW-1185">Reference proteome</keyword>
<feature type="transmembrane region" description="Helical" evidence="8">
    <location>
        <begin position="2240"/>
        <end position="2262"/>
    </location>
</feature>
<dbReference type="CDD" id="cd11323">
    <property type="entry name" value="AmyAc_AGS"/>
    <property type="match status" value="1"/>
</dbReference>
<comment type="similarity">
    <text evidence="1">Belongs to the glycosyltransferase group 1 family.</text>
</comment>
<comment type="catalytic activity">
    <reaction evidence="6">
        <text>[(1-&gt;3)-alpha-D-glucosyl](n) + UDP-alpha-D-glucose = [(1-&gt;3)-alpha-D-glucosyl](n+1) + UDP + H(+)</text>
        <dbReference type="Rhea" id="RHEA:19749"/>
        <dbReference type="Rhea" id="RHEA-COMP:11150"/>
        <dbReference type="Rhea" id="RHEA-COMP:11151"/>
        <dbReference type="ChEBI" id="CHEBI:15378"/>
        <dbReference type="ChEBI" id="CHEBI:28100"/>
        <dbReference type="ChEBI" id="CHEBI:58223"/>
        <dbReference type="ChEBI" id="CHEBI:58885"/>
        <dbReference type="EC" id="2.4.1.183"/>
    </reaction>
</comment>
<sequence>MASLIALVLWLFALQVLASPYDPREVDYNLNTDRDAKQPLQYAGQWEGHNYTKSPDNWRFPFYTLFLDRFVNGDPTNDNINGTLFEHDPLSTLFRHGGDAKGLTDSLDYLQGMGVKGIYIAGTILLSFPWAYDQYSPYDTTVLDHHFATLAQWQSAIDEIHRRGMYLMLDTTGATMSDLLAFDGYPNSSTPFNPKEYKVEYKSERRYHDFSFGNTYNETCEYPRFWNDSGHRVLPGSSENFDKLGPGCYDSDFDQYGDTEAFGVFPDWQRQLSKFASVQDRLREWVPSVRQRIEHFACLIIGQLDIDGFRYDKATQMTPDPIAEMAKAMRTCARNYGKENFFITGEIAGGNNFGSIYLGRGREPEMASKNITEAVLTTNADSERFLREEGLNGFDAVAFHYSIYRTLQRFLGLDGIVSAGYDVPADLVDTWNVMLTTNDMLNANTGKFDPRHMWGASNQDVFRWPAMVGGLDRGLLGLYVVTLHMPGIPLLLWGEEQAFYIMDNTAENYVFGRQAMTSTPAWQMHGCYKLGSSQFINWPLDEGLHGCKDDTAAYDHRDPSHPVRNIIKSMNALRERYPVLRDGFNLQSLSKQTHEVVLPYSGGTPTEYGMWSVVRNQLDVLEAVGNGSVWFVYHNDPLPVNYSFDCTNNDTALLAPFPQGTKVKNLLAPYDEITLQEGPGKKLFIDKSEEANGCVKEMKFGPYGYMAYVPVSAWTAPEPMLTKFIPGHDARLNSSSRVAIELRFSTEMDCDSVTQAISFTSKTDGGATPTIDNTTIACTTMEAADVPTYGAYVPSTWSWKADLIDVADGIHKMTLRDEATTDGIKVTAVDHLLFRIGSRTNPMVWTNAANYTRKAYTKQSGELVFTHDAAGADKFRYSTNFGSSWTNWTDYKGGKTTITELPWSGTKLQKWHGHHIQMQYWSELAGSSSHLQHADADWPENKPPRWYPHLFAQGLYNSFGYDAGLPNYAHQDKDGLSKFHFSAEWPSELQFNVWGMNPDGEPDKTFVFGDVNRDNVLDRMVPQSLAAPMINISTHPAAPYLAYEVQVDSGSLRYTLVPRGSRIVQMLLFGLLWTLPVISASLAIWAYMGFFYKIKFNATGISKKGVAGFFGNFRKRRAGFEQLDNDKDRTVSESLPLTEMKNRSVSDNSVAATLAAAGKNKRRTVLIATIEYDIEDWNIKVKIGGLGVMAQLMGKALGEQDLIWVVPCVGGIDYPIDRMAEPMTVTILEKEYEIQVQYHQLRNITYVLLDAPVFRQQTKAEPYPPRMDDLDSAIYYSAWNQCIAEAVNRFPVDIYHINDYHGAAAPLYLLPRTIPCCLSLHNAEFQGLWPMRGKKEQDEVCKAYNLSREVVQKYVQFGEVFNLIHAAASYLRVHQKGFGAVGVSNKYGPRSWARYPVFWQLKAIGKLPNPDPSDVEPYNKEAEMKQLANIKIDPAYEAARGDLRKQAQEWAGLKVDPEAELFVFVGRWSVQKGIDLIADVFPAVLDKHANVQLICVGPVIDLHGKFAALKLEQIMKKYPGRVYSKPEFTALPPFIFSGAEFALIPSRDEPFGLVAVEFGRKGALGVGARVGGLGQMPGWWFTVESDTSRHMMHQFKAAIEDALSSAHDVRADMRARSAKQRFPVAQWVEDLEILQSASIRIHEKERRSSKVVQRQSGAGLEVLIPPSRNVSQERLSMYEAEDEDTIGPLPTQGESGSSAASGGLNRTLSLGTRAGPGHRPSRLRLLVPHDDGAEDENENMEVPISLEEAEAARQRQTTGILRDFNDLDNVVPRTMARLDEERGRSTRKVTPRISVMDPTPIDPRPMNLSRGGGSQTRSPSPTSGSASPDPGLGLFPLRSANASRSSLLSLDEVTHGRSDYNLQKIELNFTDKTGEYYNKFQSMLEKDLNAKTSESSLAIEDFLKESEKEWAGRYRNAKLGRSPLASRGPSPSPSRSGSSDSSRRSSMSHQDFHASTAYEPSNMEDEFLMKEGYVRPSILKRWLRTRVMDWPIYSIFLAIGQIMAANSYQIVLITGGTHGNETLRIYIVSLIYLVASLVWWFVYRRLKPRFVLSIPFALYGLAFTIIGLAPFIPQGVGRDWARNVATALYATASASGSLYFALNFGDEGGAPIKAWVYRACLIQGFQQIYIVALFYWGRTISEASARGIDARNMYANKPILAAASLPVAAVLFGIGLLLFTSLPPYYRQTPGKIPEFYRSLARRKLIMWFLVSVILQNYFLSAPYGRSWGYLWSSTYAPKWAIALLVLVFFIGVWTLILLICAQLSKSHSWFLPMFAFGLLAPRWAQMWWGTSSYGLWLPWVPGGPVAGALAGRSLWLWLGVLDAVQGVGIGMALLQTLTRIHVAVVLTAAQVLGAAITILAKATSPDRNGPGPVFPDLSAGVVAGLSQPWFWIALACQLVIPVGYFFFFRKEQLSKP</sequence>
<feature type="transmembrane region" description="Helical" evidence="8">
    <location>
        <begin position="1063"/>
        <end position="1087"/>
    </location>
</feature>
<feature type="region of interest" description="Disordered" evidence="7">
    <location>
        <begin position="1684"/>
        <end position="1723"/>
    </location>
</feature>
<dbReference type="InterPro" id="IPR017853">
    <property type="entry name" value="GH"/>
</dbReference>
<dbReference type="GO" id="GO:0070600">
    <property type="term" value="P:fungal-type cell wall (1-&gt;3)-alpha-glucan biosynthetic process"/>
    <property type="evidence" value="ECO:0007669"/>
    <property type="project" value="TreeGrafter"/>
</dbReference>
<dbReference type="SUPFAM" id="SSF51445">
    <property type="entry name" value="(Trans)glycosidases"/>
    <property type="match status" value="1"/>
</dbReference>
<evidence type="ECO:0000256" key="6">
    <source>
        <dbReference type="ARBA" id="ARBA00048960"/>
    </source>
</evidence>
<dbReference type="Pfam" id="PF26111">
    <property type="entry name" value="Ig_Mok13"/>
    <property type="match status" value="1"/>
</dbReference>
<feature type="transmembrane region" description="Helical" evidence="8">
    <location>
        <begin position="2050"/>
        <end position="2072"/>
    </location>
</feature>
<dbReference type="Proteomes" id="UP000215127">
    <property type="component" value="Chromosome 5"/>
</dbReference>
<feature type="compositionally biased region" description="Low complexity" evidence="7">
    <location>
        <begin position="1920"/>
        <end position="1948"/>
    </location>
</feature>
<keyword evidence="8" id="KW-1133">Transmembrane helix</keyword>
<dbReference type="GO" id="GO:0047657">
    <property type="term" value="F:alpha-1,3-glucan synthase activity"/>
    <property type="evidence" value="ECO:0007669"/>
    <property type="project" value="UniProtKB-EC"/>
</dbReference>
<dbReference type="InterPro" id="IPR058658">
    <property type="entry name" value="Mok11-13/Ags1-like_Ig_2"/>
</dbReference>
<evidence type="ECO:0000256" key="4">
    <source>
        <dbReference type="ARBA" id="ARBA00022679"/>
    </source>
</evidence>
<dbReference type="InterPro" id="IPR058657">
    <property type="entry name" value="Mok11-13/Ags1-like_Ig"/>
</dbReference>
<feature type="transmembrane region" description="Helical" evidence="8">
    <location>
        <begin position="2269"/>
        <end position="2289"/>
    </location>
</feature>
<dbReference type="GO" id="GO:0009277">
    <property type="term" value="C:fungal-type cell wall"/>
    <property type="evidence" value="ECO:0007669"/>
    <property type="project" value="TreeGrafter"/>
</dbReference>
<feature type="domain" description="Glycosyl hydrolase family 13 catalytic" evidence="10">
    <location>
        <begin position="64"/>
        <end position="574"/>
    </location>
</feature>
<keyword evidence="9" id="KW-0732">Signal</keyword>
<dbReference type="Gene3D" id="3.40.50.2000">
    <property type="entry name" value="Glycogen Phosphorylase B"/>
    <property type="match status" value="2"/>
</dbReference>
<keyword evidence="8" id="KW-0472">Membrane</keyword>
<dbReference type="FunFam" id="3.40.50.2000:FF:000058">
    <property type="entry name" value="Alpha-1,3-glucan synthase Ags1"/>
    <property type="match status" value="1"/>
</dbReference>
<dbReference type="Pfam" id="PF26114">
    <property type="entry name" value="Ig_2_Mok13"/>
    <property type="match status" value="1"/>
</dbReference>
<dbReference type="Pfam" id="PF08323">
    <property type="entry name" value="Glyco_transf_5"/>
    <property type="match status" value="1"/>
</dbReference>
<protein>
    <recommendedName>
        <fullName evidence="2">alpha-1,3-glucan synthase</fullName>
        <ecNumber evidence="2">2.4.1.183</ecNumber>
    </recommendedName>
</protein>
<feature type="transmembrane region" description="Helical" evidence="8">
    <location>
        <begin position="2200"/>
        <end position="2220"/>
    </location>
</feature>
<feature type="signal peptide" evidence="9">
    <location>
        <begin position="1"/>
        <end position="18"/>
    </location>
</feature>
<evidence type="ECO:0000256" key="5">
    <source>
        <dbReference type="ARBA" id="ARBA00023316"/>
    </source>
</evidence>